<evidence type="ECO:0000256" key="1">
    <source>
        <dbReference type="ARBA" id="ARBA00006484"/>
    </source>
</evidence>
<dbReference type="Pfam" id="PF00106">
    <property type="entry name" value="adh_short"/>
    <property type="match status" value="1"/>
</dbReference>
<evidence type="ECO:0000256" key="11">
    <source>
        <dbReference type="ARBA" id="ARBA00048008"/>
    </source>
</evidence>
<comment type="catalytic activity">
    <reaction evidence="9">
        <text>prostaglandin E1 + NAD(+) = 15-oxoprostaglandin E1 + NADH + H(+)</text>
        <dbReference type="Rhea" id="RHEA:16477"/>
        <dbReference type="ChEBI" id="CHEBI:15378"/>
        <dbReference type="ChEBI" id="CHEBI:57397"/>
        <dbReference type="ChEBI" id="CHEBI:57401"/>
        <dbReference type="ChEBI" id="CHEBI:57540"/>
        <dbReference type="ChEBI" id="CHEBI:57945"/>
    </reaction>
    <physiologicalReaction direction="left-to-right" evidence="9">
        <dbReference type="Rhea" id="RHEA:16478"/>
    </physiologicalReaction>
</comment>
<comment type="catalytic activity">
    <reaction evidence="21">
        <text>resolvin E1 + NAD(+) = 18-oxo-resolvin E1 + NADH + H(+)</text>
        <dbReference type="Rhea" id="RHEA:49244"/>
        <dbReference type="ChEBI" id="CHEBI:15378"/>
        <dbReference type="ChEBI" id="CHEBI:57540"/>
        <dbReference type="ChEBI" id="CHEBI:57945"/>
        <dbReference type="ChEBI" id="CHEBI:91000"/>
        <dbReference type="ChEBI" id="CHEBI:91001"/>
    </reaction>
    <physiologicalReaction direction="left-to-right" evidence="21">
        <dbReference type="Rhea" id="RHEA:49245"/>
    </physiologicalReaction>
</comment>
<dbReference type="InterPro" id="IPR002347">
    <property type="entry name" value="SDR_fam"/>
</dbReference>
<reference evidence="23" key="1">
    <citation type="submission" date="2019-08" db="EMBL/GenBank/DDBJ databases">
        <title>The improved chromosome-level genome for the pearl oyster Pinctada fucata martensii using PacBio sequencing and Hi-C.</title>
        <authorList>
            <person name="Zheng Z."/>
        </authorList>
    </citation>
    <scope>NUCLEOTIDE SEQUENCE</scope>
    <source>
        <strain evidence="23">ZZ-2019</strain>
        <tissue evidence="23">Adductor muscle</tissue>
    </source>
</reference>
<dbReference type="EC" id="1.1.1.232" evidence="4"/>
<keyword evidence="2" id="KW-0560">Oxidoreductase</keyword>
<comment type="catalytic activity">
    <reaction evidence="15">
        <text>resolvin D2 + NAD(+) = 7-oxoresolvin D2 + NADH + H(+)</text>
        <dbReference type="Rhea" id="RHEA:53584"/>
        <dbReference type="ChEBI" id="CHEBI:15378"/>
        <dbReference type="ChEBI" id="CHEBI:57540"/>
        <dbReference type="ChEBI" id="CHEBI:57945"/>
        <dbReference type="ChEBI" id="CHEBI:133367"/>
        <dbReference type="ChEBI" id="CHEBI:137497"/>
    </reaction>
    <physiologicalReaction direction="left-to-right" evidence="15">
        <dbReference type="Rhea" id="RHEA:53585"/>
    </physiologicalReaction>
</comment>
<organism evidence="23 24">
    <name type="scientific">Pinctada imbricata</name>
    <name type="common">Atlantic pearl-oyster</name>
    <name type="synonym">Pinctada martensii</name>
    <dbReference type="NCBI Taxonomy" id="66713"/>
    <lineage>
        <taxon>Eukaryota</taxon>
        <taxon>Metazoa</taxon>
        <taxon>Spiralia</taxon>
        <taxon>Lophotrochozoa</taxon>
        <taxon>Mollusca</taxon>
        <taxon>Bivalvia</taxon>
        <taxon>Autobranchia</taxon>
        <taxon>Pteriomorphia</taxon>
        <taxon>Pterioida</taxon>
        <taxon>Pterioidea</taxon>
        <taxon>Pteriidae</taxon>
        <taxon>Pinctada</taxon>
    </lineage>
</organism>
<evidence type="ECO:0000256" key="10">
    <source>
        <dbReference type="ARBA" id="ARBA00047672"/>
    </source>
</evidence>
<evidence type="ECO:0000256" key="9">
    <source>
        <dbReference type="ARBA" id="ARBA00047325"/>
    </source>
</evidence>
<dbReference type="PRINTS" id="PR00080">
    <property type="entry name" value="SDRFAMILY"/>
</dbReference>
<comment type="catalytic activity">
    <reaction evidence="19">
        <text>resolvin D2 + NAD(+) = 16-oxoresolvin D2 + NADH + H(+)</text>
        <dbReference type="Rhea" id="RHEA:53588"/>
        <dbReference type="ChEBI" id="CHEBI:15378"/>
        <dbReference type="ChEBI" id="CHEBI:57540"/>
        <dbReference type="ChEBI" id="CHEBI:57945"/>
        <dbReference type="ChEBI" id="CHEBI:133367"/>
        <dbReference type="ChEBI" id="CHEBI:137498"/>
    </reaction>
    <physiologicalReaction direction="left-to-right" evidence="19">
        <dbReference type="Rhea" id="RHEA:53589"/>
    </physiologicalReaction>
</comment>
<dbReference type="Proteomes" id="UP001186944">
    <property type="component" value="Unassembled WGS sequence"/>
</dbReference>
<dbReference type="GO" id="GO:0047034">
    <property type="term" value="F:15-hydroxyicosatetraenoate dehydrogenase activity"/>
    <property type="evidence" value="ECO:0007669"/>
    <property type="project" value="UniProtKB-EC"/>
</dbReference>
<comment type="catalytic activity">
    <reaction evidence="13">
        <text>(11R)-hydroxy-(5Z,8Z,12E,14Z)-eicosatetraenoate + NAD(+) = 11-oxo-(5Z,8Z,12E,14Z)-eicosatetraenoate + NADH + H(+)</text>
        <dbReference type="Rhea" id="RHEA:48640"/>
        <dbReference type="ChEBI" id="CHEBI:15378"/>
        <dbReference type="ChEBI" id="CHEBI:57540"/>
        <dbReference type="ChEBI" id="CHEBI:57945"/>
        <dbReference type="ChEBI" id="CHEBI:78836"/>
        <dbReference type="ChEBI" id="CHEBI:90697"/>
    </reaction>
    <physiologicalReaction direction="left-to-right" evidence="13">
        <dbReference type="Rhea" id="RHEA:48641"/>
    </physiologicalReaction>
</comment>
<dbReference type="EC" id="1.1.1.141" evidence="3"/>
<evidence type="ECO:0000256" key="19">
    <source>
        <dbReference type="ARBA" id="ARBA00048921"/>
    </source>
</evidence>
<evidence type="ECO:0000256" key="18">
    <source>
        <dbReference type="ARBA" id="ARBA00048739"/>
    </source>
</evidence>
<comment type="catalytic activity">
    <reaction evidence="12">
        <text>15-oxo-(5S,6R)-dihydroxy-(7E,9E,11Z)-eicosatrienoate + NADH + H(+) = (5S,6R,15S)-trihydroxy-(7E,9E,11Z)-eicosatrienoate + NAD(+)</text>
        <dbReference type="Rhea" id="RHEA:41596"/>
        <dbReference type="ChEBI" id="CHEBI:15378"/>
        <dbReference type="ChEBI" id="CHEBI:57540"/>
        <dbReference type="ChEBI" id="CHEBI:57945"/>
        <dbReference type="ChEBI" id="CHEBI:78325"/>
        <dbReference type="ChEBI" id="CHEBI:78329"/>
    </reaction>
    <physiologicalReaction direction="left-to-right" evidence="12">
        <dbReference type="Rhea" id="RHEA:41597"/>
    </physiologicalReaction>
</comment>
<comment type="catalytic activity">
    <reaction evidence="17">
        <text>prostaglandin A1 + NAD(+) = 15-oxo-prostaglandin A1 + NADH + H(+)</text>
        <dbReference type="Rhea" id="RHEA:41263"/>
        <dbReference type="ChEBI" id="CHEBI:15378"/>
        <dbReference type="ChEBI" id="CHEBI:57398"/>
        <dbReference type="ChEBI" id="CHEBI:57540"/>
        <dbReference type="ChEBI" id="CHEBI:57945"/>
        <dbReference type="ChEBI" id="CHEBI:85072"/>
    </reaction>
    <physiologicalReaction direction="left-to-right" evidence="17">
        <dbReference type="Rhea" id="RHEA:41264"/>
    </physiologicalReaction>
</comment>
<evidence type="ECO:0000256" key="3">
    <source>
        <dbReference type="ARBA" id="ARBA00038968"/>
    </source>
</evidence>
<gene>
    <name evidence="23" type="ORF">FSP39_022202</name>
</gene>
<comment type="similarity">
    <text evidence="1 22">Belongs to the short-chain dehydrogenases/reductases (SDR) family.</text>
</comment>
<sequence length="263" mass="28060">MQVEGKVALVTGGAEGLGRAFTEALLEAGAKVCFCDVNTEQGESTYTVLKSKYGSDRVIFQKCDVSNQTEMEGKSLNYLFRCTKETFGNIDIVCNNAGIGGEKPPLWGKVVDVNVKGCICGTLLALDYLSTEKGGSGGVIVNISSAGALNINPYGPVYLATKSAILSLSRSFAQNPLACSGGVRVNVLCPSFAETSLVRNISEQNTYDVNVARKFVEHTPSMSPKDVAEAFMELVVDESKNGAVLKCSKEKGKQYCTINVTYS</sequence>
<comment type="catalytic activity">
    <reaction evidence="11">
        <text>14-hydroxy-(4Z,7Z,10Z,12E,16Z,19Z)-docosahexaenoate + NAD(+) = 14-oxo-(4Z,7Z,10Z,12E,16Z,19Z)-docosahexaenoate + NADH + H(+)</text>
        <dbReference type="Rhea" id="RHEA:48952"/>
        <dbReference type="ChEBI" id="CHEBI:15378"/>
        <dbReference type="ChEBI" id="CHEBI:57540"/>
        <dbReference type="ChEBI" id="CHEBI:57945"/>
        <dbReference type="ChEBI" id="CHEBI:90866"/>
        <dbReference type="ChEBI" id="CHEBI:90867"/>
    </reaction>
    <physiologicalReaction direction="left-to-right" evidence="11">
        <dbReference type="Rhea" id="RHEA:48953"/>
    </physiologicalReaction>
</comment>
<evidence type="ECO:0000256" key="21">
    <source>
        <dbReference type="ARBA" id="ARBA00049188"/>
    </source>
</evidence>
<proteinExistence type="inferred from homology"/>
<evidence type="ECO:0000256" key="2">
    <source>
        <dbReference type="ARBA" id="ARBA00023002"/>
    </source>
</evidence>
<dbReference type="AlphaFoldDB" id="A0AA88XQ85"/>
<dbReference type="PANTHER" id="PTHR44229:SF4">
    <property type="entry name" value="15-HYDROXYPROSTAGLANDIN DEHYDROGENASE [NAD(+)]"/>
    <property type="match status" value="1"/>
</dbReference>
<evidence type="ECO:0000256" key="5">
    <source>
        <dbReference type="ARBA" id="ARBA00040276"/>
    </source>
</evidence>
<comment type="function">
    <text evidence="8">Catalyzes the NAD-dependent dehydrogenation (oxidation) of a broad array of hydroxylated polyunsaturated fatty acids (mainly eicosanoids and docosanoids, including prostaglandins, lipoxins and resolvins), yielding their corresponding keto (oxo) metabolites. Decreases the levels of the pro-proliferative prostaglandins such as prostaglandin E2 (whose activity is increased in cancer because of an increase in the expression of cyclooxygenase 2) and generates oxo-fatty acid products that can profoundly influence cell function by abrogating pro-inflammatory cytokine expression. Converts resolvins E1, D1 and D2 to their oxo products, which represents a mode of resolvin inactivation. Resolvin E1 plays important roles during the resolution phase of acute inflammation, while resolvins D1 and D2 have a unique role in obesity-induced adipose inflammation.</text>
</comment>
<protein>
    <recommendedName>
        <fullName evidence="5">15-hydroxyprostaglandin dehydrogenase [NAD(+)]</fullName>
        <ecNumber evidence="3">1.1.1.141</ecNumber>
        <ecNumber evidence="4">1.1.1.232</ecNumber>
    </recommendedName>
    <alternativeName>
        <fullName evidence="7">Eicosanoid/docosanoid dehydrogenase [NAD(+)]</fullName>
    </alternativeName>
    <alternativeName>
        <fullName evidence="6">Prostaglandin dehydrogenase 1</fullName>
    </alternativeName>
</protein>
<evidence type="ECO:0000256" key="4">
    <source>
        <dbReference type="ARBA" id="ARBA00039060"/>
    </source>
</evidence>
<dbReference type="InterPro" id="IPR036291">
    <property type="entry name" value="NAD(P)-bd_dom_sf"/>
</dbReference>
<dbReference type="EMBL" id="VSWD01000012">
    <property type="protein sequence ID" value="KAK3086703.1"/>
    <property type="molecule type" value="Genomic_DNA"/>
</dbReference>
<evidence type="ECO:0000256" key="8">
    <source>
        <dbReference type="ARBA" id="ARBA00045705"/>
    </source>
</evidence>
<comment type="catalytic activity">
    <reaction evidence="18">
        <text>prostaglandin E2 + NAD(+) = 15-oxoprostaglandin E2 + NADH + H(+)</text>
        <dbReference type="Rhea" id="RHEA:11876"/>
        <dbReference type="ChEBI" id="CHEBI:15378"/>
        <dbReference type="ChEBI" id="CHEBI:57400"/>
        <dbReference type="ChEBI" id="CHEBI:57540"/>
        <dbReference type="ChEBI" id="CHEBI:57945"/>
        <dbReference type="ChEBI" id="CHEBI:606564"/>
        <dbReference type="EC" id="1.1.1.141"/>
    </reaction>
    <physiologicalReaction direction="left-to-right" evidence="18">
        <dbReference type="Rhea" id="RHEA:11877"/>
    </physiologicalReaction>
</comment>
<dbReference type="PANTHER" id="PTHR44229">
    <property type="entry name" value="15-HYDROXYPROSTAGLANDIN DEHYDROGENASE [NAD(+)]"/>
    <property type="match status" value="1"/>
</dbReference>
<evidence type="ECO:0000256" key="14">
    <source>
        <dbReference type="ARBA" id="ARBA00048170"/>
    </source>
</evidence>
<evidence type="ECO:0000256" key="22">
    <source>
        <dbReference type="RuleBase" id="RU000363"/>
    </source>
</evidence>
<evidence type="ECO:0000256" key="20">
    <source>
        <dbReference type="ARBA" id="ARBA00049151"/>
    </source>
</evidence>
<dbReference type="FunFam" id="3.40.50.720:FF:000149">
    <property type="entry name" value="15-hydroxyprostaglandin dehydrogenase [NAD(+)]"/>
    <property type="match status" value="1"/>
</dbReference>
<evidence type="ECO:0000256" key="17">
    <source>
        <dbReference type="ARBA" id="ARBA00048611"/>
    </source>
</evidence>
<evidence type="ECO:0000313" key="24">
    <source>
        <dbReference type="Proteomes" id="UP001186944"/>
    </source>
</evidence>
<name>A0AA88XQ85_PINIB</name>
<comment type="catalytic activity">
    <reaction evidence="14">
        <text>resolvin D1 + NAD(+) = 17-oxoresolvin D1 + NADH + H(+)</text>
        <dbReference type="Rhea" id="RHEA:50128"/>
        <dbReference type="ChEBI" id="CHEBI:15378"/>
        <dbReference type="ChEBI" id="CHEBI:57540"/>
        <dbReference type="ChEBI" id="CHEBI:57945"/>
        <dbReference type="ChEBI" id="CHEBI:132079"/>
        <dbReference type="ChEBI" id="CHEBI:132081"/>
    </reaction>
    <physiologicalReaction direction="left-to-right" evidence="14">
        <dbReference type="Rhea" id="RHEA:50129"/>
    </physiologicalReaction>
</comment>
<evidence type="ECO:0000256" key="15">
    <source>
        <dbReference type="ARBA" id="ARBA00048393"/>
    </source>
</evidence>
<dbReference type="Gene3D" id="3.40.50.720">
    <property type="entry name" value="NAD(P)-binding Rossmann-like Domain"/>
    <property type="match status" value="1"/>
</dbReference>
<comment type="catalytic activity">
    <reaction evidence="10">
        <text>resolvin D1 + NAD(+) = 8-oxoresolvin D1 + NADH + H(+)</text>
        <dbReference type="Rhea" id="RHEA:50124"/>
        <dbReference type="ChEBI" id="CHEBI:15378"/>
        <dbReference type="ChEBI" id="CHEBI:57540"/>
        <dbReference type="ChEBI" id="CHEBI:57945"/>
        <dbReference type="ChEBI" id="CHEBI:132079"/>
        <dbReference type="ChEBI" id="CHEBI:132080"/>
    </reaction>
    <physiologicalReaction direction="left-to-right" evidence="10">
        <dbReference type="Rhea" id="RHEA:50125"/>
    </physiologicalReaction>
</comment>
<evidence type="ECO:0000256" key="6">
    <source>
        <dbReference type="ARBA" id="ARBA00041812"/>
    </source>
</evidence>
<evidence type="ECO:0000313" key="23">
    <source>
        <dbReference type="EMBL" id="KAK3086703.1"/>
    </source>
</evidence>
<evidence type="ECO:0000256" key="16">
    <source>
        <dbReference type="ARBA" id="ARBA00048535"/>
    </source>
</evidence>
<dbReference type="SUPFAM" id="SSF51735">
    <property type="entry name" value="NAD(P)-binding Rossmann-fold domains"/>
    <property type="match status" value="1"/>
</dbReference>
<evidence type="ECO:0000256" key="12">
    <source>
        <dbReference type="ARBA" id="ARBA00048140"/>
    </source>
</evidence>
<evidence type="ECO:0000256" key="13">
    <source>
        <dbReference type="ARBA" id="ARBA00048144"/>
    </source>
</evidence>
<keyword evidence="24" id="KW-1185">Reference proteome</keyword>
<accession>A0AA88XQ85</accession>
<comment type="catalytic activity">
    <reaction evidence="20">
        <text>(15S)-hydroxy-(5Z,8Z,11Z,13E)-eicosatetraenoate + NAD(+) = 15-oxo-(5Z,8Z,11Z,13E)-eicosatetraenoate + NADH + H(+)</text>
        <dbReference type="Rhea" id="RHEA:23260"/>
        <dbReference type="ChEBI" id="CHEBI:15378"/>
        <dbReference type="ChEBI" id="CHEBI:57409"/>
        <dbReference type="ChEBI" id="CHEBI:57410"/>
        <dbReference type="ChEBI" id="CHEBI:57540"/>
        <dbReference type="ChEBI" id="CHEBI:57945"/>
        <dbReference type="EC" id="1.1.1.232"/>
    </reaction>
    <physiologicalReaction direction="left-to-right" evidence="20">
        <dbReference type="Rhea" id="RHEA:23261"/>
    </physiologicalReaction>
</comment>
<comment type="catalytic activity">
    <reaction evidence="16">
        <text>lipoxin A4 + NAD(+) = 15-oxo-(5S,6R)-dihydroxy-(7E,9E,11Z,13E)-eicosatetraenoate + NADH + H(+)</text>
        <dbReference type="Rhea" id="RHEA:41572"/>
        <dbReference type="ChEBI" id="CHEBI:15378"/>
        <dbReference type="ChEBI" id="CHEBI:57540"/>
        <dbReference type="ChEBI" id="CHEBI:57945"/>
        <dbReference type="ChEBI" id="CHEBI:67026"/>
        <dbReference type="ChEBI" id="CHEBI:78311"/>
    </reaction>
    <physiologicalReaction direction="left-to-right" evidence="16">
        <dbReference type="Rhea" id="RHEA:41573"/>
    </physiologicalReaction>
</comment>
<dbReference type="GO" id="GO:0005737">
    <property type="term" value="C:cytoplasm"/>
    <property type="evidence" value="ECO:0007669"/>
    <property type="project" value="TreeGrafter"/>
</dbReference>
<dbReference type="GO" id="GO:0016404">
    <property type="term" value="F:15-hydroxyprostaglandin dehydrogenase (NAD+) activity"/>
    <property type="evidence" value="ECO:0007669"/>
    <property type="project" value="UniProtKB-EC"/>
</dbReference>
<comment type="caution">
    <text evidence="23">The sequence shown here is derived from an EMBL/GenBank/DDBJ whole genome shotgun (WGS) entry which is preliminary data.</text>
</comment>
<dbReference type="PRINTS" id="PR00081">
    <property type="entry name" value="GDHRDH"/>
</dbReference>
<evidence type="ECO:0000256" key="7">
    <source>
        <dbReference type="ARBA" id="ARBA00042026"/>
    </source>
</evidence>